<sequence>GSHAFGVPEASKFKEMFDEYGINDNSTAVVDKLQKSLYCCGYNGPDSMEYENGTYPLSCCLAHSVVCKIPFIHRCKTEIARVLYPMSVIAKAVFYTLPPVEFLCVVATFYLISVLQKKKLTDQELIHEYSDL</sequence>
<evidence type="ECO:0000256" key="2">
    <source>
        <dbReference type="ARBA" id="ARBA00022692"/>
    </source>
</evidence>
<keyword evidence="2 5" id="KW-0812">Transmembrane</keyword>
<gene>
    <name evidence="6" type="ORF">AMK59_2722</name>
</gene>
<reference evidence="6 7" key="1">
    <citation type="submission" date="2015-09" db="EMBL/GenBank/DDBJ databases">
        <title>Draft genome of the scarab beetle Oryctes borbonicus.</title>
        <authorList>
            <person name="Meyer J.M."/>
            <person name="Markov G.V."/>
            <person name="Baskaran P."/>
            <person name="Herrmann M."/>
            <person name="Sommer R.J."/>
            <person name="Roedelsperger C."/>
        </authorList>
    </citation>
    <scope>NUCLEOTIDE SEQUENCE [LARGE SCALE GENOMIC DNA]</scope>
    <source>
        <strain evidence="6">OB123</strain>
        <tissue evidence="6">Whole animal</tissue>
    </source>
</reference>
<evidence type="ECO:0000256" key="3">
    <source>
        <dbReference type="ARBA" id="ARBA00022989"/>
    </source>
</evidence>
<feature type="transmembrane region" description="Helical" evidence="5">
    <location>
        <begin position="92"/>
        <end position="112"/>
    </location>
</feature>
<accession>A0A0T6BH02</accession>
<dbReference type="GO" id="GO:0016020">
    <property type="term" value="C:membrane"/>
    <property type="evidence" value="ECO:0007669"/>
    <property type="project" value="UniProtKB-SubCell"/>
</dbReference>
<dbReference type="OrthoDB" id="6802629at2759"/>
<dbReference type="InterPro" id="IPR018499">
    <property type="entry name" value="Tetraspanin/Peripherin"/>
</dbReference>
<proteinExistence type="predicted"/>
<dbReference type="CDD" id="cd03127">
    <property type="entry name" value="tetraspanin_LEL"/>
    <property type="match status" value="1"/>
</dbReference>
<dbReference type="EMBL" id="LJIG01000314">
    <property type="protein sequence ID" value="KRT86626.1"/>
    <property type="molecule type" value="Genomic_DNA"/>
</dbReference>
<evidence type="ECO:0000313" key="7">
    <source>
        <dbReference type="Proteomes" id="UP000051574"/>
    </source>
</evidence>
<evidence type="ECO:0000313" key="6">
    <source>
        <dbReference type="EMBL" id="KRT86626.1"/>
    </source>
</evidence>
<keyword evidence="3 5" id="KW-1133">Transmembrane helix</keyword>
<comment type="subcellular location">
    <subcellularLocation>
        <location evidence="1">Membrane</location>
        <topology evidence="1">Multi-pass membrane protein</topology>
    </subcellularLocation>
</comment>
<dbReference type="Proteomes" id="UP000051574">
    <property type="component" value="Unassembled WGS sequence"/>
</dbReference>
<name>A0A0T6BH02_9SCAR</name>
<dbReference type="Pfam" id="PF00335">
    <property type="entry name" value="Tetraspanin"/>
    <property type="match status" value="1"/>
</dbReference>
<feature type="non-terminal residue" evidence="6">
    <location>
        <position position="1"/>
    </location>
</feature>
<protein>
    <submittedName>
        <fullName evidence="6">Tetraspannin</fullName>
    </submittedName>
</protein>
<evidence type="ECO:0000256" key="4">
    <source>
        <dbReference type="ARBA" id="ARBA00023136"/>
    </source>
</evidence>
<comment type="caution">
    <text evidence="6">The sequence shown here is derived from an EMBL/GenBank/DDBJ whole genome shotgun (WGS) entry which is preliminary data.</text>
</comment>
<dbReference type="Gene3D" id="1.10.1450.10">
    <property type="entry name" value="Tetraspanin"/>
    <property type="match status" value="1"/>
</dbReference>
<dbReference type="SUPFAM" id="SSF48652">
    <property type="entry name" value="Tetraspanin"/>
    <property type="match status" value="1"/>
</dbReference>
<organism evidence="6 7">
    <name type="scientific">Oryctes borbonicus</name>
    <dbReference type="NCBI Taxonomy" id="1629725"/>
    <lineage>
        <taxon>Eukaryota</taxon>
        <taxon>Metazoa</taxon>
        <taxon>Ecdysozoa</taxon>
        <taxon>Arthropoda</taxon>
        <taxon>Hexapoda</taxon>
        <taxon>Insecta</taxon>
        <taxon>Pterygota</taxon>
        <taxon>Neoptera</taxon>
        <taxon>Endopterygota</taxon>
        <taxon>Coleoptera</taxon>
        <taxon>Polyphaga</taxon>
        <taxon>Scarabaeiformia</taxon>
        <taxon>Scarabaeidae</taxon>
        <taxon>Dynastinae</taxon>
        <taxon>Oryctes</taxon>
    </lineage>
</organism>
<evidence type="ECO:0000256" key="1">
    <source>
        <dbReference type="ARBA" id="ARBA00004141"/>
    </source>
</evidence>
<dbReference type="InterPro" id="IPR008952">
    <property type="entry name" value="Tetraspanin_EC2_sf"/>
</dbReference>
<keyword evidence="4 5" id="KW-0472">Membrane</keyword>
<keyword evidence="7" id="KW-1185">Reference proteome</keyword>
<dbReference type="AlphaFoldDB" id="A0A0T6BH02"/>
<evidence type="ECO:0000256" key="5">
    <source>
        <dbReference type="SAM" id="Phobius"/>
    </source>
</evidence>